<dbReference type="NCBIfam" id="TIGR02856">
    <property type="entry name" value="spore_yqfC"/>
    <property type="match status" value="1"/>
</dbReference>
<dbReference type="Gene3D" id="2.60.40.2000">
    <property type="match status" value="1"/>
</dbReference>
<dbReference type="RefSeq" id="WP_249284032.1">
    <property type="nucleotide sequence ID" value="NZ_JACRSO010000001.1"/>
</dbReference>
<sequence length="93" mass="10749">MKDKHLRRVKAELSEWFELPEEIMLDLPHIEILGNDRIHIENHRGIIEYTQTCVRVNTNAGVIRITGSELNVRNIGSEEIIVLGSIEAIEYQK</sequence>
<evidence type="ECO:0000313" key="2">
    <source>
        <dbReference type="Proteomes" id="UP000654279"/>
    </source>
</evidence>
<dbReference type="Pfam" id="PF07873">
    <property type="entry name" value="YabP"/>
    <property type="match status" value="1"/>
</dbReference>
<dbReference type="InterPro" id="IPR022476">
    <property type="entry name" value="Spore_YabP/YqfC"/>
</dbReference>
<keyword evidence="2" id="KW-1185">Reference proteome</keyword>
<reference evidence="1" key="1">
    <citation type="submission" date="2020-08" db="EMBL/GenBank/DDBJ databases">
        <title>Genome public.</title>
        <authorList>
            <person name="Liu C."/>
            <person name="Sun Q."/>
        </authorList>
    </citation>
    <scope>NUCLEOTIDE SEQUENCE</scope>
    <source>
        <strain evidence="1">NSJ-44</strain>
    </source>
</reference>
<evidence type="ECO:0000313" key="1">
    <source>
        <dbReference type="EMBL" id="MBC8527960.1"/>
    </source>
</evidence>
<protein>
    <submittedName>
        <fullName evidence="1">Sporulation protein YqfC</fullName>
    </submittedName>
</protein>
<organism evidence="1 2">
    <name type="scientific">Luoshenia tenuis</name>
    <dbReference type="NCBI Taxonomy" id="2763654"/>
    <lineage>
        <taxon>Bacteria</taxon>
        <taxon>Bacillati</taxon>
        <taxon>Bacillota</taxon>
        <taxon>Clostridia</taxon>
        <taxon>Christensenellales</taxon>
        <taxon>Christensenellaceae</taxon>
        <taxon>Luoshenia</taxon>
    </lineage>
</organism>
<dbReference type="InterPro" id="IPR022477">
    <property type="entry name" value="Spore_YqfC"/>
</dbReference>
<dbReference type="InterPro" id="IPR038705">
    <property type="entry name" value="YabP_sf"/>
</dbReference>
<proteinExistence type="predicted"/>
<gene>
    <name evidence="1" type="primary">yqfC</name>
    <name evidence="1" type="ORF">H8699_00720</name>
</gene>
<dbReference type="EMBL" id="JACRSO010000001">
    <property type="protein sequence ID" value="MBC8527960.1"/>
    <property type="molecule type" value="Genomic_DNA"/>
</dbReference>
<name>A0A926HLV6_9FIRM</name>
<comment type="caution">
    <text evidence="1">The sequence shown here is derived from an EMBL/GenBank/DDBJ whole genome shotgun (WGS) entry which is preliminary data.</text>
</comment>
<accession>A0A926HLV6</accession>
<dbReference type="AlphaFoldDB" id="A0A926HLV6"/>
<dbReference type="Proteomes" id="UP000654279">
    <property type="component" value="Unassembled WGS sequence"/>
</dbReference>